<keyword evidence="1" id="KW-0472">Membrane</keyword>
<keyword evidence="1" id="KW-1133">Transmembrane helix</keyword>
<feature type="transmembrane region" description="Helical" evidence="1">
    <location>
        <begin position="81"/>
        <end position="101"/>
    </location>
</feature>
<dbReference type="Pfam" id="PF10097">
    <property type="entry name" value="DUF2335"/>
    <property type="match status" value="1"/>
</dbReference>
<name>A0A2M6K8N6_9BACT</name>
<dbReference type="Proteomes" id="UP000230869">
    <property type="component" value="Unassembled WGS sequence"/>
</dbReference>
<proteinExistence type="predicted"/>
<evidence type="ECO:0008006" key="4">
    <source>
        <dbReference type="Google" id="ProtNLM"/>
    </source>
</evidence>
<accession>A0A2M6K8N6</accession>
<dbReference type="EMBL" id="PCWW01000062">
    <property type="protein sequence ID" value="PIR13015.1"/>
    <property type="molecule type" value="Genomic_DNA"/>
</dbReference>
<dbReference type="InterPro" id="IPR019284">
    <property type="entry name" value="RP532"/>
</dbReference>
<keyword evidence="1" id="KW-0812">Transmembrane</keyword>
<evidence type="ECO:0000313" key="3">
    <source>
        <dbReference type="Proteomes" id="UP000230869"/>
    </source>
</evidence>
<organism evidence="2 3">
    <name type="scientific">Candidatus Falkowbacteria bacterium CG11_big_fil_rev_8_21_14_0_20_39_10</name>
    <dbReference type="NCBI Taxonomy" id="1974570"/>
    <lineage>
        <taxon>Bacteria</taxon>
        <taxon>Candidatus Falkowiibacteriota</taxon>
    </lineage>
</organism>
<evidence type="ECO:0000256" key="1">
    <source>
        <dbReference type="SAM" id="Phobius"/>
    </source>
</evidence>
<comment type="caution">
    <text evidence="2">The sequence shown here is derived from an EMBL/GenBank/DDBJ whole genome shotgun (WGS) entry which is preliminary data.</text>
</comment>
<protein>
    <recommendedName>
        <fullName evidence="4">DUF2335 domain-containing protein</fullName>
    </recommendedName>
</protein>
<feature type="transmembrane region" description="Helical" evidence="1">
    <location>
        <begin position="107"/>
        <end position="127"/>
    </location>
</feature>
<sequence>MLQARLENMSEENKQTNKNHSIIARQSSFSGPIPPPQFLEQYDRVVPGAAKIIIDMAHSQTEHRQELEKKVIGSDILNSRLGLIFGFLIGMTGIISGVIIISKGQVFAGSFISGVTLVSLVGTFVYGSQGRRKEREKKAEDN</sequence>
<dbReference type="AlphaFoldDB" id="A0A2M6K8N6"/>
<gene>
    <name evidence="2" type="ORF">COV49_03565</name>
</gene>
<reference evidence="2 3" key="1">
    <citation type="submission" date="2017-09" db="EMBL/GenBank/DDBJ databases">
        <title>Depth-based differentiation of microbial function through sediment-hosted aquifers and enrichment of novel symbionts in the deep terrestrial subsurface.</title>
        <authorList>
            <person name="Probst A.J."/>
            <person name="Ladd B."/>
            <person name="Jarett J.K."/>
            <person name="Geller-Mcgrath D.E."/>
            <person name="Sieber C.M."/>
            <person name="Emerson J.B."/>
            <person name="Anantharaman K."/>
            <person name="Thomas B.C."/>
            <person name="Malmstrom R."/>
            <person name="Stieglmeier M."/>
            <person name="Klingl A."/>
            <person name="Woyke T."/>
            <person name="Ryan C.M."/>
            <person name="Banfield J.F."/>
        </authorList>
    </citation>
    <scope>NUCLEOTIDE SEQUENCE [LARGE SCALE GENOMIC DNA]</scope>
    <source>
        <strain evidence="2">CG11_big_fil_rev_8_21_14_0_20_39_10</strain>
    </source>
</reference>
<evidence type="ECO:0000313" key="2">
    <source>
        <dbReference type="EMBL" id="PIR13015.1"/>
    </source>
</evidence>